<dbReference type="PANTHER" id="PTHR21240:SF28">
    <property type="entry name" value="ISO-OROTATE DECARBOXYLASE (EUROFUNG)"/>
    <property type="match status" value="1"/>
</dbReference>
<dbReference type="GO" id="GO:0019748">
    <property type="term" value="P:secondary metabolic process"/>
    <property type="evidence" value="ECO:0007669"/>
    <property type="project" value="TreeGrafter"/>
</dbReference>
<proteinExistence type="predicted"/>
<dbReference type="STRING" id="572036.SAMN05661099_0406"/>
<keyword evidence="4" id="KW-1185">Reference proteome</keyword>
<dbReference type="Proteomes" id="UP000189981">
    <property type="component" value="Unassembled WGS sequence"/>
</dbReference>
<dbReference type="InterPro" id="IPR032466">
    <property type="entry name" value="Metal_Hydrolase"/>
</dbReference>
<dbReference type="InterPro" id="IPR032465">
    <property type="entry name" value="ACMSD"/>
</dbReference>
<name>A0A1T5A8A0_9SPHI</name>
<dbReference type="AlphaFoldDB" id="A0A1T5A8A0"/>
<evidence type="ECO:0000259" key="2">
    <source>
        <dbReference type="Pfam" id="PF04909"/>
    </source>
</evidence>
<dbReference type="EMBL" id="FUYR01000001">
    <property type="protein sequence ID" value="SKB30883.1"/>
    <property type="molecule type" value="Genomic_DNA"/>
</dbReference>
<dbReference type="GO" id="GO:0016831">
    <property type="term" value="F:carboxy-lyase activity"/>
    <property type="evidence" value="ECO:0007669"/>
    <property type="project" value="InterPro"/>
</dbReference>
<accession>A0A1T5A8A0</accession>
<evidence type="ECO:0000313" key="4">
    <source>
        <dbReference type="Proteomes" id="UP000189981"/>
    </source>
</evidence>
<organism evidence="3 4">
    <name type="scientific">Daejeonella lutea</name>
    <dbReference type="NCBI Taxonomy" id="572036"/>
    <lineage>
        <taxon>Bacteria</taxon>
        <taxon>Pseudomonadati</taxon>
        <taxon>Bacteroidota</taxon>
        <taxon>Sphingobacteriia</taxon>
        <taxon>Sphingobacteriales</taxon>
        <taxon>Sphingobacteriaceae</taxon>
        <taxon>Daejeonella</taxon>
    </lineage>
</organism>
<evidence type="ECO:0000313" key="3">
    <source>
        <dbReference type="EMBL" id="SKB30883.1"/>
    </source>
</evidence>
<dbReference type="InterPro" id="IPR006680">
    <property type="entry name" value="Amidohydro-rel"/>
</dbReference>
<sequence length="300" mass="33982">MSLAGLIVSGPVLDATEFGGHSGFMPASARPYDLMKDVMKYRKIDSHVHSDLYDGPPENNIAFMDRLGIEKMFISRPVTSGEGTPKDFRHYNDLTLKAMKKFPGRLTGQFTVNVPYQKESLEEIQRRVDQGMVGLKVYTQVKINDPLFYPIIEKMISLKMIIHMHSHCQLGLGGYRMKYDTGIRPNTSIPEDFADIAKRYPEAMFQYAHIGGGGDYEYACKMFTHLPNIYVDTSGSNNPEGMVDFAVKQLGEERVFFGSDNCYYQSVGKILASELTESQRKKVFFENYNKILEKSGNSIK</sequence>
<protein>
    <recommendedName>
        <fullName evidence="2">Amidohydrolase-related domain-containing protein</fullName>
    </recommendedName>
</protein>
<dbReference type="GO" id="GO:0005737">
    <property type="term" value="C:cytoplasm"/>
    <property type="evidence" value="ECO:0007669"/>
    <property type="project" value="TreeGrafter"/>
</dbReference>
<dbReference type="Pfam" id="PF04909">
    <property type="entry name" value="Amidohydro_2"/>
    <property type="match status" value="1"/>
</dbReference>
<dbReference type="Gene3D" id="3.20.20.140">
    <property type="entry name" value="Metal-dependent hydrolases"/>
    <property type="match status" value="1"/>
</dbReference>
<gene>
    <name evidence="3" type="ORF">SAMN05661099_0406</name>
</gene>
<keyword evidence="1" id="KW-0456">Lyase</keyword>
<evidence type="ECO:0000256" key="1">
    <source>
        <dbReference type="ARBA" id="ARBA00023239"/>
    </source>
</evidence>
<dbReference type="PANTHER" id="PTHR21240">
    <property type="entry name" value="2-AMINO-3-CARBOXYLMUCONATE-6-SEMIALDEHYDE DECARBOXYLASE"/>
    <property type="match status" value="1"/>
</dbReference>
<reference evidence="4" key="1">
    <citation type="submission" date="2017-02" db="EMBL/GenBank/DDBJ databases">
        <authorList>
            <person name="Varghese N."/>
            <person name="Submissions S."/>
        </authorList>
    </citation>
    <scope>NUCLEOTIDE SEQUENCE [LARGE SCALE GENOMIC DNA]</scope>
    <source>
        <strain evidence="4">DSM 22385</strain>
    </source>
</reference>
<dbReference type="SUPFAM" id="SSF51556">
    <property type="entry name" value="Metallo-dependent hydrolases"/>
    <property type="match status" value="1"/>
</dbReference>
<feature type="domain" description="Amidohydrolase-related" evidence="2">
    <location>
        <begin position="44"/>
        <end position="260"/>
    </location>
</feature>
<dbReference type="GO" id="GO:0016787">
    <property type="term" value="F:hydrolase activity"/>
    <property type="evidence" value="ECO:0007669"/>
    <property type="project" value="InterPro"/>
</dbReference>